<proteinExistence type="predicted"/>
<organism evidence="6 7">
    <name type="scientific">Rhizorhapis suberifaciens</name>
    <name type="common">corky root of lettuce</name>
    <dbReference type="NCBI Taxonomy" id="13656"/>
    <lineage>
        <taxon>Bacteria</taxon>
        <taxon>Pseudomonadati</taxon>
        <taxon>Pseudomonadota</taxon>
        <taxon>Alphaproteobacteria</taxon>
        <taxon>Sphingomonadales</taxon>
        <taxon>Sphingomonadaceae</taxon>
        <taxon>Rhizorhapis</taxon>
    </lineage>
</organism>
<dbReference type="Pfam" id="PF02518">
    <property type="entry name" value="HATPase_c"/>
    <property type="match status" value="1"/>
</dbReference>
<dbReference type="PROSITE" id="PS50109">
    <property type="entry name" value="HIS_KIN"/>
    <property type="match status" value="1"/>
</dbReference>
<reference evidence="6 7" key="1">
    <citation type="submission" date="2020-08" db="EMBL/GenBank/DDBJ databases">
        <title>Genomic Encyclopedia of Type Strains, Phase IV (KMG-IV): sequencing the most valuable type-strain genomes for metagenomic binning, comparative biology and taxonomic classification.</title>
        <authorList>
            <person name="Goeker M."/>
        </authorList>
    </citation>
    <scope>NUCLEOTIDE SEQUENCE [LARGE SCALE GENOMIC DNA]</scope>
    <source>
        <strain evidence="6 7">DSM 7465</strain>
    </source>
</reference>
<evidence type="ECO:0000256" key="2">
    <source>
        <dbReference type="ARBA" id="ARBA00012438"/>
    </source>
</evidence>
<keyword evidence="4" id="KW-0418">Kinase</keyword>
<dbReference type="SMART" id="SM00387">
    <property type="entry name" value="HATPase_c"/>
    <property type="match status" value="1"/>
</dbReference>
<dbReference type="RefSeq" id="WP_184476288.1">
    <property type="nucleotide sequence ID" value="NZ_JACHOV010000010.1"/>
</dbReference>
<accession>A0A840HXN6</accession>
<dbReference type="PANTHER" id="PTHR43047">
    <property type="entry name" value="TWO-COMPONENT HISTIDINE PROTEIN KINASE"/>
    <property type="match status" value="1"/>
</dbReference>
<dbReference type="Proteomes" id="UP000575068">
    <property type="component" value="Unassembled WGS sequence"/>
</dbReference>
<dbReference type="InterPro" id="IPR005467">
    <property type="entry name" value="His_kinase_dom"/>
</dbReference>
<dbReference type="InterPro" id="IPR004358">
    <property type="entry name" value="Sig_transdc_His_kin-like_C"/>
</dbReference>
<evidence type="ECO:0000256" key="4">
    <source>
        <dbReference type="ARBA" id="ARBA00022777"/>
    </source>
</evidence>
<dbReference type="AlphaFoldDB" id="A0A840HXN6"/>
<dbReference type="SUPFAM" id="SSF55874">
    <property type="entry name" value="ATPase domain of HSP90 chaperone/DNA topoisomerase II/histidine kinase"/>
    <property type="match status" value="1"/>
</dbReference>
<evidence type="ECO:0000259" key="5">
    <source>
        <dbReference type="PROSITE" id="PS50109"/>
    </source>
</evidence>
<dbReference type="PRINTS" id="PR00344">
    <property type="entry name" value="BCTRLSENSOR"/>
</dbReference>
<evidence type="ECO:0000256" key="3">
    <source>
        <dbReference type="ARBA" id="ARBA00022679"/>
    </source>
</evidence>
<sequence>MTALPAGHTSIQAVVSAQGELVSADPLLMNLQLRAGGEEGGPLAIPQLAALARLALRLNTLISRPVLAADRDVDIDMWVRARPDHGMVTLTILDWKERDVEPQSPVIEQERQSDLVRAAEGWNWRIDSELRFLAMPRIAPVTNGENWPEAGTLLTYFFKLEEGEDHHFPILKAMADRVPFLDQKATVRDRPLERYVLSGFPIFDTHGGLVGYRGKAAAYSGPPSANGTPTPEHGAYAHMFGQRLDRALRKPLGRIIANAETISGQLQGPLRRDYANYASDIAAAGRHLMELVDDLADLQAIERPDFNPVMEDVDLADIARRTVGLLAVKASDRKIRIEAPGPDESLPATGEFRRSLQILVNLVGNAIRYAPENSVVSIRCERDGEWAKVNVTDEGRGIAPEDQEKIFDKFERLGRDEAGGSGLGLYISRRLARAMQGDVTVQSAPGEGARFTLSMKARGEG</sequence>
<dbReference type="EMBL" id="JACHOV010000010">
    <property type="protein sequence ID" value="MBB4642319.1"/>
    <property type="molecule type" value="Genomic_DNA"/>
</dbReference>
<dbReference type="SUPFAM" id="SSF47384">
    <property type="entry name" value="Homodimeric domain of signal transducing histidine kinase"/>
    <property type="match status" value="1"/>
</dbReference>
<dbReference type="EC" id="2.7.13.3" evidence="2"/>
<keyword evidence="3" id="KW-0808">Transferase</keyword>
<dbReference type="PANTHER" id="PTHR43047:SF72">
    <property type="entry name" value="OSMOSENSING HISTIDINE PROTEIN KINASE SLN1"/>
    <property type="match status" value="1"/>
</dbReference>
<keyword evidence="7" id="KW-1185">Reference proteome</keyword>
<evidence type="ECO:0000256" key="1">
    <source>
        <dbReference type="ARBA" id="ARBA00000085"/>
    </source>
</evidence>
<name>A0A840HXN6_9SPHN</name>
<gene>
    <name evidence="6" type="ORF">HNQ99_002644</name>
</gene>
<evidence type="ECO:0000313" key="6">
    <source>
        <dbReference type="EMBL" id="MBB4642319.1"/>
    </source>
</evidence>
<dbReference type="InterPro" id="IPR003594">
    <property type="entry name" value="HATPase_dom"/>
</dbReference>
<dbReference type="GO" id="GO:0005886">
    <property type="term" value="C:plasma membrane"/>
    <property type="evidence" value="ECO:0007669"/>
    <property type="project" value="TreeGrafter"/>
</dbReference>
<feature type="domain" description="Histidine kinase" evidence="5">
    <location>
        <begin position="243"/>
        <end position="459"/>
    </location>
</feature>
<dbReference type="Gene3D" id="3.30.565.10">
    <property type="entry name" value="Histidine kinase-like ATPase, C-terminal domain"/>
    <property type="match status" value="1"/>
</dbReference>
<protein>
    <recommendedName>
        <fullName evidence="2">histidine kinase</fullName>
        <ecNumber evidence="2">2.7.13.3</ecNumber>
    </recommendedName>
</protein>
<dbReference type="GO" id="GO:0009927">
    <property type="term" value="F:histidine phosphotransfer kinase activity"/>
    <property type="evidence" value="ECO:0007669"/>
    <property type="project" value="TreeGrafter"/>
</dbReference>
<dbReference type="Gene3D" id="1.10.287.130">
    <property type="match status" value="1"/>
</dbReference>
<comment type="catalytic activity">
    <reaction evidence="1">
        <text>ATP + protein L-histidine = ADP + protein N-phospho-L-histidine.</text>
        <dbReference type="EC" id="2.7.13.3"/>
    </reaction>
</comment>
<dbReference type="GO" id="GO:0000155">
    <property type="term" value="F:phosphorelay sensor kinase activity"/>
    <property type="evidence" value="ECO:0007669"/>
    <property type="project" value="InterPro"/>
</dbReference>
<comment type="caution">
    <text evidence="6">The sequence shown here is derived from an EMBL/GenBank/DDBJ whole genome shotgun (WGS) entry which is preliminary data.</text>
</comment>
<dbReference type="InterPro" id="IPR036890">
    <property type="entry name" value="HATPase_C_sf"/>
</dbReference>
<dbReference type="InterPro" id="IPR036097">
    <property type="entry name" value="HisK_dim/P_sf"/>
</dbReference>
<evidence type="ECO:0000313" key="7">
    <source>
        <dbReference type="Proteomes" id="UP000575068"/>
    </source>
</evidence>